<gene>
    <name evidence="1" type="ORF">LIER_18658</name>
</gene>
<dbReference type="EMBL" id="BAABME010004504">
    <property type="protein sequence ID" value="GAA0162599.1"/>
    <property type="molecule type" value="Genomic_DNA"/>
</dbReference>
<protein>
    <submittedName>
        <fullName evidence="1">Uncharacterized protein</fullName>
    </submittedName>
</protein>
<dbReference type="Proteomes" id="UP001454036">
    <property type="component" value="Unassembled WGS sequence"/>
</dbReference>
<dbReference type="AlphaFoldDB" id="A0AAV3QEZ6"/>
<proteinExistence type="predicted"/>
<evidence type="ECO:0000313" key="2">
    <source>
        <dbReference type="Proteomes" id="UP001454036"/>
    </source>
</evidence>
<evidence type="ECO:0000313" key="1">
    <source>
        <dbReference type="EMBL" id="GAA0162599.1"/>
    </source>
</evidence>
<organism evidence="1 2">
    <name type="scientific">Lithospermum erythrorhizon</name>
    <name type="common">Purple gromwell</name>
    <name type="synonym">Lithospermum officinale var. erythrorhizon</name>
    <dbReference type="NCBI Taxonomy" id="34254"/>
    <lineage>
        <taxon>Eukaryota</taxon>
        <taxon>Viridiplantae</taxon>
        <taxon>Streptophyta</taxon>
        <taxon>Embryophyta</taxon>
        <taxon>Tracheophyta</taxon>
        <taxon>Spermatophyta</taxon>
        <taxon>Magnoliopsida</taxon>
        <taxon>eudicotyledons</taxon>
        <taxon>Gunneridae</taxon>
        <taxon>Pentapetalae</taxon>
        <taxon>asterids</taxon>
        <taxon>lamiids</taxon>
        <taxon>Boraginales</taxon>
        <taxon>Boraginaceae</taxon>
        <taxon>Boraginoideae</taxon>
        <taxon>Lithospermeae</taxon>
        <taxon>Lithospermum</taxon>
    </lineage>
</organism>
<sequence length="110" mass="12721">MISLLQIDYDVDPILKFVVYCRTDFEEVINLVGKYMRRDGGWWWWLSVDKKRDNTKRRRGTALVVKTAVERRRNSTDSTNIFVLRIGGIYKISGTAEKATANNTSSILMS</sequence>
<comment type="caution">
    <text evidence="1">The sequence shown here is derived from an EMBL/GenBank/DDBJ whole genome shotgun (WGS) entry which is preliminary data.</text>
</comment>
<accession>A0AAV3QEZ6</accession>
<keyword evidence="2" id="KW-1185">Reference proteome</keyword>
<name>A0AAV3QEZ6_LITER</name>
<reference evidence="1 2" key="1">
    <citation type="submission" date="2024-01" db="EMBL/GenBank/DDBJ databases">
        <title>The complete chloroplast genome sequence of Lithospermum erythrorhizon: insights into the phylogenetic relationship among Boraginaceae species and the maternal lineages of purple gromwells.</title>
        <authorList>
            <person name="Okada T."/>
            <person name="Watanabe K."/>
        </authorList>
    </citation>
    <scope>NUCLEOTIDE SEQUENCE [LARGE SCALE GENOMIC DNA]</scope>
</reference>